<feature type="non-terminal residue" evidence="2">
    <location>
        <position position="197"/>
    </location>
</feature>
<organism evidence="2 3">
    <name type="scientific">Scytalidium lignicola</name>
    <name type="common">Hyphomycete</name>
    <dbReference type="NCBI Taxonomy" id="5539"/>
    <lineage>
        <taxon>Eukaryota</taxon>
        <taxon>Fungi</taxon>
        <taxon>Dikarya</taxon>
        <taxon>Ascomycota</taxon>
        <taxon>Pezizomycotina</taxon>
        <taxon>Leotiomycetes</taxon>
        <taxon>Leotiomycetes incertae sedis</taxon>
        <taxon>Scytalidium</taxon>
    </lineage>
</organism>
<feature type="signal peptide" evidence="1">
    <location>
        <begin position="1"/>
        <end position="18"/>
    </location>
</feature>
<evidence type="ECO:0000313" key="3">
    <source>
        <dbReference type="Proteomes" id="UP000258309"/>
    </source>
</evidence>
<accession>A0A3E2H375</accession>
<protein>
    <recommendedName>
        <fullName evidence="4">Ubiquitin 3 binding protein But2 C-terminal domain-containing protein</fullName>
    </recommendedName>
</protein>
<reference evidence="2 3" key="1">
    <citation type="submission" date="2018-05" db="EMBL/GenBank/DDBJ databases">
        <title>Draft genome sequence of Scytalidium lignicola DSM 105466, a ubiquitous saprotrophic fungus.</title>
        <authorList>
            <person name="Buettner E."/>
            <person name="Gebauer A.M."/>
            <person name="Hofrichter M."/>
            <person name="Liers C."/>
            <person name="Kellner H."/>
        </authorList>
    </citation>
    <scope>NUCLEOTIDE SEQUENCE [LARGE SCALE GENOMIC DNA]</scope>
    <source>
        <strain evidence="2 3">DSM 105466</strain>
    </source>
</reference>
<keyword evidence="3" id="KW-1185">Reference proteome</keyword>
<dbReference type="AlphaFoldDB" id="A0A3E2H375"/>
<evidence type="ECO:0000313" key="2">
    <source>
        <dbReference type="EMBL" id="RFU27747.1"/>
    </source>
</evidence>
<dbReference type="EMBL" id="NCSJ02000192">
    <property type="protein sequence ID" value="RFU27747.1"/>
    <property type="molecule type" value="Genomic_DNA"/>
</dbReference>
<feature type="chain" id="PRO_5017744948" description="Ubiquitin 3 binding protein But2 C-terminal domain-containing protein" evidence="1">
    <location>
        <begin position="19"/>
        <end position="197"/>
    </location>
</feature>
<gene>
    <name evidence="2" type="ORF">B7463_g8602</name>
</gene>
<proteinExistence type="predicted"/>
<evidence type="ECO:0000256" key="1">
    <source>
        <dbReference type="SAM" id="SignalP"/>
    </source>
</evidence>
<evidence type="ECO:0008006" key="4">
    <source>
        <dbReference type="Google" id="ProtNLM"/>
    </source>
</evidence>
<comment type="caution">
    <text evidence="2">The sequence shown here is derived from an EMBL/GenBank/DDBJ whole genome shotgun (WGS) entry which is preliminary data.</text>
</comment>
<keyword evidence="1" id="KW-0732">Signal</keyword>
<dbReference type="OrthoDB" id="5308323at2759"/>
<name>A0A3E2H375_SCYLI</name>
<dbReference type="Proteomes" id="UP000258309">
    <property type="component" value="Unassembled WGS sequence"/>
</dbReference>
<feature type="non-terminal residue" evidence="2">
    <location>
        <position position="1"/>
    </location>
</feature>
<sequence length="197" mass="21244">MHFSIFFAFSALAASVYAIPTPVQPVARCGTTKTPFQLTQVRALNGEITTIQDYFLQQDIVNREVQTDTISNLVLFDIPSGATGCQLVAKFGSDLQVSEDFPTGESIVSRVNVTNVDVGISSPPDLTKIPITALPFNNLFGTLDLIPSSYQVVNTAACPTNGGFLTFQLGFDNTLPFSTSATFPQTVDEGLFVQFNC</sequence>